<dbReference type="InParanoid" id="G3JGJ9"/>
<dbReference type="Pfam" id="PF00443">
    <property type="entry name" value="UCH"/>
    <property type="match status" value="1"/>
</dbReference>
<accession>G3JGJ9</accession>
<evidence type="ECO:0000313" key="11">
    <source>
        <dbReference type="Proteomes" id="UP000001610"/>
    </source>
</evidence>
<evidence type="ECO:0000256" key="7">
    <source>
        <dbReference type="ARBA" id="ARBA00022807"/>
    </source>
</evidence>
<dbReference type="InterPro" id="IPR050164">
    <property type="entry name" value="Peptidase_C19"/>
</dbReference>
<feature type="region of interest" description="Disordered" evidence="8">
    <location>
        <begin position="830"/>
        <end position="891"/>
    </location>
</feature>
<dbReference type="KEGG" id="cmt:CCM_03789"/>
<dbReference type="GO" id="GO:0005634">
    <property type="term" value="C:nucleus"/>
    <property type="evidence" value="ECO:0007669"/>
    <property type="project" value="UniProtKB-SubCell"/>
</dbReference>
<feature type="region of interest" description="Disordered" evidence="8">
    <location>
        <begin position="672"/>
        <end position="779"/>
    </location>
</feature>
<feature type="region of interest" description="Disordered" evidence="8">
    <location>
        <begin position="382"/>
        <end position="404"/>
    </location>
</feature>
<dbReference type="Proteomes" id="UP000001610">
    <property type="component" value="Unassembled WGS sequence"/>
</dbReference>
<feature type="region of interest" description="Disordered" evidence="8">
    <location>
        <begin position="332"/>
        <end position="352"/>
    </location>
</feature>
<gene>
    <name evidence="10" type="ORF">CCM_03789</name>
</gene>
<dbReference type="HOGENOM" id="CLU_009919_0_0_1"/>
<dbReference type="GO" id="GO:0016579">
    <property type="term" value="P:protein deubiquitination"/>
    <property type="evidence" value="ECO:0007669"/>
    <property type="project" value="InterPro"/>
</dbReference>
<dbReference type="InterPro" id="IPR028889">
    <property type="entry name" value="USP"/>
</dbReference>
<dbReference type="InterPro" id="IPR001394">
    <property type="entry name" value="Peptidase_C19_UCH"/>
</dbReference>
<feature type="region of interest" description="Disordered" evidence="8">
    <location>
        <begin position="59"/>
        <end position="81"/>
    </location>
</feature>
<protein>
    <recommendedName>
        <fullName evidence="3">ubiquitinyl hydrolase 1</fullName>
        <ecNumber evidence="3">3.4.19.12</ecNumber>
    </recommendedName>
</protein>
<dbReference type="GeneID" id="18165812"/>
<feature type="compositionally biased region" description="Low complexity" evidence="8">
    <location>
        <begin position="840"/>
        <end position="854"/>
    </location>
</feature>
<reference evidence="10 11" key="1">
    <citation type="journal article" date="2011" name="Genome Biol.">
        <title>Genome sequence of the insect pathogenic fungus Cordyceps militaris, a valued traditional Chinese medicine.</title>
        <authorList>
            <person name="Zheng P."/>
            <person name="Xia Y."/>
            <person name="Xiao G."/>
            <person name="Xiong C."/>
            <person name="Hu X."/>
            <person name="Zhang S."/>
            <person name="Zheng H."/>
            <person name="Huang Y."/>
            <person name="Zhou Y."/>
            <person name="Wang S."/>
            <person name="Zhao G.P."/>
            <person name="Liu X."/>
            <person name="St Leger R.J."/>
            <person name="Wang C."/>
        </authorList>
    </citation>
    <scope>NUCLEOTIDE SEQUENCE [LARGE SCALE GENOMIC DNA]</scope>
    <source>
        <strain evidence="10 11">CM01</strain>
    </source>
</reference>
<dbReference type="GO" id="GO:0006508">
    <property type="term" value="P:proteolysis"/>
    <property type="evidence" value="ECO:0007669"/>
    <property type="project" value="UniProtKB-KW"/>
</dbReference>
<keyword evidence="7" id="KW-0788">Thiol protease</keyword>
<name>G3JGJ9_CORMM</name>
<evidence type="ECO:0000256" key="4">
    <source>
        <dbReference type="ARBA" id="ARBA00022670"/>
    </source>
</evidence>
<dbReference type="PANTHER" id="PTHR24006">
    <property type="entry name" value="UBIQUITIN CARBOXYL-TERMINAL HYDROLASE"/>
    <property type="match status" value="1"/>
</dbReference>
<evidence type="ECO:0000259" key="9">
    <source>
        <dbReference type="PROSITE" id="PS50235"/>
    </source>
</evidence>
<evidence type="ECO:0000256" key="1">
    <source>
        <dbReference type="ARBA" id="ARBA00000707"/>
    </source>
</evidence>
<dbReference type="VEuPathDB" id="FungiDB:CCM_03789"/>
<evidence type="ECO:0000256" key="2">
    <source>
        <dbReference type="ARBA" id="ARBA00009085"/>
    </source>
</evidence>
<dbReference type="eggNOG" id="ENOG502RZJR">
    <property type="taxonomic scope" value="Eukaryota"/>
</dbReference>
<evidence type="ECO:0000256" key="8">
    <source>
        <dbReference type="SAM" id="MobiDB-lite"/>
    </source>
</evidence>
<comment type="similarity">
    <text evidence="2">Belongs to the peptidase C19 family.</text>
</comment>
<comment type="catalytic activity">
    <reaction evidence="1">
        <text>Thiol-dependent hydrolysis of ester, thioester, amide, peptide and isopeptide bonds formed by the C-terminal Gly of ubiquitin (a 76-residue protein attached to proteins as an intracellular targeting signal).</text>
        <dbReference type="EC" id="3.4.19.12"/>
    </reaction>
</comment>
<evidence type="ECO:0000256" key="6">
    <source>
        <dbReference type="ARBA" id="ARBA00022801"/>
    </source>
</evidence>
<dbReference type="AlphaFoldDB" id="G3JGJ9"/>
<dbReference type="EC" id="3.4.19.12" evidence="3"/>
<dbReference type="RefSeq" id="XP_006669000.1">
    <property type="nucleotide sequence ID" value="XM_006668937.1"/>
</dbReference>
<dbReference type="PROSITE" id="PS50235">
    <property type="entry name" value="USP_3"/>
    <property type="match status" value="1"/>
</dbReference>
<keyword evidence="6 10" id="KW-0378">Hydrolase</keyword>
<proteinExistence type="inferred from homology"/>
<feature type="domain" description="USP" evidence="9">
    <location>
        <begin position="169"/>
        <end position="637"/>
    </location>
</feature>
<dbReference type="InterPro" id="IPR038765">
    <property type="entry name" value="Papain-like_cys_pep_sf"/>
</dbReference>
<organism evidence="10 11">
    <name type="scientific">Cordyceps militaris (strain CM01)</name>
    <name type="common">Caterpillar fungus</name>
    <dbReference type="NCBI Taxonomy" id="983644"/>
    <lineage>
        <taxon>Eukaryota</taxon>
        <taxon>Fungi</taxon>
        <taxon>Dikarya</taxon>
        <taxon>Ascomycota</taxon>
        <taxon>Pezizomycotina</taxon>
        <taxon>Sordariomycetes</taxon>
        <taxon>Hypocreomycetidae</taxon>
        <taxon>Hypocreales</taxon>
        <taxon>Cordycipitaceae</taxon>
        <taxon>Cordyceps</taxon>
    </lineage>
</organism>
<feature type="compositionally biased region" description="Basic and acidic residues" evidence="8">
    <location>
        <begin position="332"/>
        <end position="344"/>
    </location>
</feature>
<keyword evidence="5" id="KW-0833">Ubl conjugation pathway</keyword>
<evidence type="ECO:0000256" key="3">
    <source>
        <dbReference type="ARBA" id="ARBA00012759"/>
    </source>
</evidence>
<feature type="compositionally biased region" description="Polar residues" evidence="8">
    <location>
        <begin position="720"/>
        <end position="750"/>
    </location>
</feature>
<dbReference type="OMA" id="AECGWED"/>
<dbReference type="GO" id="GO:0005829">
    <property type="term" value="C:cytosol"/>
    <property type="evidence" value="ECO:0007669"/>
    <property type="project" value="TreeGrafter"/>
</dbReference>
<sequence length="891" mass="98647">MPMWQSELLVNQEFQIWLPGDAGLTILQVTQQAGQEIIRWEPQGVNRTMKEFPRKFLSLRDKNPSHNRSKSAPPSKSRPKSTEAFFALFSRDTKSRDAAGKAEEDTKVEEVLRRLDELSITNVSSEHIKGMLGTGFGDGDAKDIAEYISIEQKSAAGTIVPYNRNVQMLGAENRGGVTCYLDALLFSMFCKLDAFDCMLKTDFPPDDPKAKLVNLLRVWVNMLRSGKLIKIDLTRLIQEAMGDSGWPDARLLEQQDTSEAFAFLTETLQLPLLSLQVDLFHQGKKDTDDHKVVYERLLNLAVPPNQNGKSIRLEDCLEEYFNAQVDVLRDSEEAKKSMSEDRGPDTPTLLRQNTLRLVRPEEKGDSASLSASPVDLSPLHPFPSSSSVASGLTPLERPATSTGVSLDEVPRLDASAIPKRLSLRNRSTSIIQRIVLDEDGKPTSTDADYARKLRRKGSMVVKAVTIPAWQFFRLIPWHAVRANEPRSNSEVALNFEQRPVVGICLKRYAMTETGQPQRHNTYIDIPDSLRLPHFMLADGPDTNSDESPLTSDFKLVLQSVICHRGDALQSGHYIAFARAAPKLLTSNRRHSFDPPPDYEEAQWVKFDDLEEPRVSLVDNIKKSLTEEMPYLLFYQVVPMLEVACPSTDGTATGPPSYQESKISLEMQSSRVTDAGLSLPSKPPSIRLSMDDERPAAVAVDRSARPSVSNSVPTESRRDSANFTLSSVVTPSMTPTRTPEANSPVISPSDNRTPRLSRAASRFNLGRQSRPGSQSGEGRISLTISRLGGLMKQNRDALSSMEIGGEERGTTPLGSPSPRNASFEVFRNATAVADGLPQPPSTATTAAATSVTAVETESKRSKSRRKSKTREKTPKPSKQKDSSQPDRECVLM</sequence>
<keyword evidence="11" id="KW-1185">Reference proteome</keyword>
<dbReference type="Gene3D" id="3.90.70.10">
    <property type="entry name" value="Cysteine proteinases"/>
    <property type="match status" value="2"/>
</dbReference>
<dbReference type="STRING" id="983644.G3JGJ9"/>
<evidence type="ECO:0000313" key="10">
    <source>
        <dbReference type="EMBL" id="EGX92416.1"/>
    </source>
</evidence>
<evidence type="ECO:0000256" key="5">
    <source>
        <dbReference type="ARBA" id="ARBA00022786"/>
    </source>
</evidence>
<keyword evidence="4" id="KW-0645">Protease</keyword>
<dbReference type="EMBL" id="JH126401">
    <property type="protein sequence ID" value="EGX92416.1"/>
    <property type="molecule type" value="Genomic_DNA"/>
</dbReference>
<dbReference type="PANTHER" id="PTHR24006:SF722">
    <property type="entry name" value="UBIQUITIN CARBOXYL-TERMINAL HYDROLASE 48"/>
    <property type="match status" value="1"/>
</dbReference>
<feature type="compositionally biased region" description="Polar residues" evidence="8">
    <location>
        <begin position="765"/>
        <end position="775"/>
    </location>
</feature>
<dbReference type="SUPFAM" id="SSF54001">
    <property type="entry name" value="Cysteine proteinases"/>
    <property type="match status" value="1"/>
</dbReference>
<feature type="compositionally biased region" description="Basic and acidic residues" evidence="8">
    <location>
        <begin position="869"/>
        <end position="891"/>
    </location>
</feature>
<dbReference type="GO" id="GO:0004843">
    <property type="term" value="F:cysteine-type deubiquitinase activity"/>
    <property type="evidence" value="ECO:0007669"/>
    <property type="project" value="UniProtKB-EC"/>
</dbReference>
<dbReference type="OrthoDB" id="6287070at2759"/>